<dbReference type="Proteomes" id="UP000186230">
    <property type="component" value="Chromosome"/>
</dbReference>
<keyword evidence="2" id="KW-1185">Reference proteome</keyword>
<reference evidence="1 2" key="1">
    <citation type="submission" date="2016-07" db="EMBL/GenBank/DDBJ databases">
        <title>Multi-omics approach to identify versatile polysaccharide utilization systems of a marine flavobacterium Gramella flava.</title>
        <authorList>
            <person name="Tang K."/>
        </authorList>
    </citation>
    <scope>NUCLEOTIDE SEQUENCE [LARGE SCALE GENOMIC DNA]</scope>
    <source>
        <strain evidence="1 2">JLT2011</strain>
    </source>
</reference>
<evidence type="ECO:0000313" key="1">
    <source>
        <dbReference type="EMBL" id="APU69552.1"/>
    </source>
</evidence>
<gene>
    <name evidence="1" type="ORF">GRFL_2828</name>
</gene>
<dbReference type="STRING" id="1229726.GRFL_2828"/>
<dbReference type="RefSeq" id="WP_083645205.1">
    <property type="nucleotide sequence ID" value="NZ_AMRU01000029.1"/>
</dbReference>
<proteinExistence type="predicted"/>
<dbReference type="Pfam" id="PF13715">
    <property type="entry name" value="CarbopepD_reg_2"/>
    <property type="match status" value="1"/>
</dbReference>
<dbReference type="OrthoDB" id="603275at2"/>
<dbReference type="Gene3D" id="2.60.40.1120">
    <property type="entry name" value="Carboxypeptidase-like, regulatory domain"/>
    <property type="match status" value="1"/>
</dbReference>
<dbReference type="KEGG" id="gfl:GRFL_2828"/>
<dbReference type="EMBL" id="CP016359">
    <property type="protein sequence ID" value="APU69552.1"/>
    <property type="molecule type" value="Genomic_DNA"/>
</dbReference>
<name>A0A1L7I8V2_9FLAO</name>
<sequence>MIYRIFIFLLLFLFIPFEAFSQRSLTGKVTDSLNNPLAGANLIAEPRDSLKQLKFAITGDDGKFSLQLENIYYTVTASFMGFEPNSFEIKPSANMSKDIVLNPKAEGLEEVLIEMPVVVKEDTIVYNVDKLVTGEERKLKDILKKLPGVEVDRDGTIRVRGKEVTVMLVENKKFFGGGSKLAAENIPADAIDQIEVLDNYNEVAFLKNVSDSKEMAMNVKLKEDKKNFAFGDVEAGKGNKDFYRAHGNLFYYSPKTNLNVIGNLNNIREQVLTYEQYFNFKGGLNSVFNQGSTDLNSSNIDFTQFLESQDVVESRRQFGALNISQEVNNKLDISAYGLFSKTNEKTFVEAINRYNSFSEISENSSAIDNVIGIGNIQAVYLPNLTDQWYFKSLFKRTDNKYKKRINSVVDSLNNTFLTNEDVRGSFFNQSIEWHRKSSKEHTFSAAVNYTFEKRLPEILWETSDPILQGLVPIVEQPVYLINQKKRVKNNQFNAFFKHYWVLNKNHHIYTTLGNTYLNNKFQTHEYQNLDDGSFNDFSNDNFGNDLDFTLNDLFLGLHYKFQLGIFSFDQGSYLHQYSWKVSQADLVTKNKILILPSLRAEAKLSQTKDFEFEYQLKSSFSDAPQFASRYYLRTYNSVAQGNENIENGLSHNFKFRFNKFSTYRGFQYYAVANYTQQVQGVVNSVNYEGINQSIIPILLQDPETRWSIYGRLSKKISEIDFRGGTRYNASRYKQIVNSNLVENTNTNFSYNISGKALFDNFPIIELGFRQIFGSYKLSGRKSKFITNEPFLNVDYDFWKGFIFSFDYTAYRYKNKDLNLSNNYEIANTSLYYNKGNSAWSFEVEAQNLFDVEFKSRNSFSSYIISDNRTYILPRIIMFTIGYKL</sequence>
<accession>A0A1L7I8V2</accession>
<protein>
    <submittedName>
        <fullName evidence="1">Putative TonB-dependent receptor</fullName>
    </submittedName>
</protein>
<dbReference type="AlphaFoldDB" id="A0A1L7I8V2"/>
<dbReference type="SUPFAM" id="SSF49464">
    <property type="entry name" value="Carboxypeptidase regulatory domain-like"/>
    <property type="match status" value="1"/>
</dbReference>
<dbReference type="SUPFAM" id="SSF56935">
    <property type="entry name" value="Porins"/>
    <property type="match status" value="1"/>
</dbReference>
<keyword evidence="1" id="KW-0675">Receptor</keyword>
<organism evidence="1 2">
    <name type="scientific">Christiangramia flava JLT2011</name>
    <dbReference type="NCBI Taxonomy" id="1229726"/>
    <lineage>
        <taxon>Bacteria</taxon>
        <taxon>Pseudomonadati</taxon>
        <taxon>Bacteroidota</taxon>
        <taxon>Flavobacteriia</taxon>
        <taxon>Flavobacteriales</taxon>
        <taxon>Flavobacteriaceae</taxon>
        <taxon>Christiangramia</taxon>
    </lineage>
</organism>
<evidence type="ECO:0000313" key="2">
    <source>
        <dbReference type="Proteomes" id="UP000186230"/>
    </source>
</evidence>
<dbReference type="InterPro" id="IPR008969">
    <property type="entry name" value="CarboxyPept-like_regulatory"/>
</dbReference>